<evidence type="ECO:0000256" key="6">
    <source>
        <dbReference type="SAM" id="Phobius"/>
    </source>
</evidence>
<dbReference type="RefSeq" id="WP_256653541.1">
    <property type="nucleotide sequence ID" value="NZ_JANIAA010000027.1"/>
</dbReference>
<feature type="transmembrane region" description="Helical" evidence="6">
    <location>
        <begin position="60"/>
        <end position="78"/>
    </location>
</feature>
<dbReference type="InterPro" id="IPR050189">
    <property type="entry name" value="MFS_Efflux_Transporters"/>
</dbReference>
<evidence type="ECO:0000256" key="4">
    <source>
        <dbReference type="ARBA" id="ARBA00022989"/>
    </source>
</evidence>
<evidence type="ECO:0000256" key="5">
    <source>
        <dbReference type="ARBA" id="ARBA00023136"/>
    </source>
</evidence>
<feature type="transmembrane region" description="Helical" evidence="6">
    <location>
        <begin position="336"/>
        <end position="363"/>
    </location>
</feature>
<feature type="domain" description="Major facilitator superfamily (MFS) profile" evidence="7">
    <location>
        <begin position="1"/>
        <end position="394"/>
    </location>
</feature>
<dbReference type="InterPro" id="IPR036259">
    <property type="entry name" value="MFS_trans_sf"/>
</dbReference>
<keyword evidence="4 6" id="KW-1133">Transmembrane helix</keyword>
<dbReference type="Pfam" id="PF07690">
    <property type="entry name" value="MFS_1"/>
    <property type="match status" value="1"/>
</dbReference>
<feature type="transmembrane region" description="Helical" evidence="6">
    <location>
        <begin position="283"/>
        <end position="316"/>
    </location>
</feature>
<keyword evidence="5 6" id="KW-0472">Membrane</keyword>
<feature type="transmembrane region" description="Helical" evidence="6">
    <location>
        <begin position="28"/>
        <end position="48"/>
    </location>
</feature>
<dbReference type="PANTHER" id="PTHR43124">
    <property type="entry name" value="PURINE EFFLUX PUMP PBUE"/>
    <property type="match status" value="1"/>
</dbReference>
<dbReference type="Proteomes" id="UP001204746">
    <property type="component" value="Unassembled WGS sequence"/>
</dbReference>
<dbReference type="InterPro" id="IPR020846">
    <property type="entry name" value="MFS_dom"/>
</dbReference>
<feature type="transmembrane region" description="Helical" evidence="6">
    <location>
        <begin position="239"/>
        <end position="262"/>
    </location>
</feature>
<feature type="transmembrane region" description="Helical" evidence="6">
    <location>
        <begin position="84"/>
        <end position="108"/>
    </location>
</feature>
<feature type="transmembrane region" description="Helical" evidence="6">
    <location>
        <begin position="147"/>
        <end position="166"/>
    </location>
</feature>
<keyword evidence="2" id="KW-1003">Cell membrane</keyword>
<proteinExistence type="predicted"/>
<evidence type="ECO:0000256" key="1">
    <source>
        <dbReference type="ARBA" id="ARBA00004651"/>
    </source>
</evidence>
<feature type="transmembrane region" description="Helical" evidence="6">
    <location>
        <begin position="115"/>
        <end position="135"/>
    </location>
</feature>
<comment type="caution">
    <text evidence="8">The sequence shown here is derived from an EMBL/GenBank/DDBJ whole genome shotgun (WGS) entry which is preliminary data.</text>
</comment>
<feature type="transmembrane region" description="Helical" evidence="6">
    <location>
        <begin position="370"/>
        <end position="389"/>
    </location>
</feature>
<sequence length="406" mass="42315">MLTLVYMSLTSWSVAVNELADNFGLSTVTVQLGSSALIAGYAIGGFVQGRLLARFGWRRVFTWVILAFLLASALIPVADNYALILILRFVQGWGCMVTVTSAIVSSWFPMRERGLALGVLLGTIGLGSAFGGYVAGLLNPVIGWQNTFWTITAVTVVGAIGFYVLVRQAPPLAEESVQETNADSPSSLQADPHSTESSSVYRQPALWILGVITLCCFFNVYGMYAYLAQYLFTLHYSSAAVGLAVFLNGFVAVVSTPVGGWISDRLVVRMGALRGRTFTNAWPALAVAAVGCTLLPHLAPLGLGFTIGVVIVAGWGGPATNGPGLSLPSDLFGSAAAGPGVGLVLLIAGAGGIIAPIFVPLLAQATSWTVGWYVTAGAAVIGLLLNLVLGRQRARTASPAVTSAVS</sequence>
<dbReference type="SUPFAM" id="SSF103473">
    <property type="entry name" value="MFS general substrate transporter"/>
    <property type="match status" value="1"/>
</dbReference>
<gene>
    <name evidence="8" type="ORF">NP777_31360</name>
</gene>
<feature type="transmembrane region" description="Helical" evidence="6">
    <location>
        <begin position="205"/>
        <end position="227"/>
    </location>
</feature>
<evidence type="ECO:0000313" key="8">
    <source>
        <dbReference type="EMBL" id="MCQ8192682.1"/>
    </source>
</evidence>
<name>A0ABT1V5W0_9ACTN</name>
<accession>A0ABT1V5W0</accession>
<keyword evidence="9" id="KW-1185">Reference proteome</keyword>
<dbReference type="EMBL" id="JANIAA010000027">
    <property type="protein sequence ID" value="MCQ8192682.1"/>
    <property type="molecule type" value="Genomic_DNA"/>
</dbReference>
<protein>
    <submittedName>
        <fullName evidence="8">MFS transporter</fullName>
    </submittedName>
</protein>
<dbReference type="InterPro" id="IPR011701">
    <property type="entry name" value="MFS"/>
</dbReference>
<comment type="subcellular location">
    <subcellularLocation>
        <location evidence="1">Cell membrane</location>
        <topology evidence="1">Multi-pass membrane protein</topology>
    </subcellularLocation>
</comment>
<reference evidence="8 9" key="1">
    <citation type="submission" date="2022-07" db="EMBL/GenBank/DDBJ databases">
        <authorList>
            <person name="Phongsopitanun W."/>
            <person name="Tanasupawat S."/>
        </authorList>
    </citation>
    <scope>NUCLEOTIDE SEQUENCE [LARGE SCALE GENOMIC DNA]</scope>
    <source>
        <strain evidence="8 9">RCU-064</strain>
    </source>
</reference>
<evidence type="ECO:0000256" key="2">
    <source>
        <dbReference type="ARBA" id="ARBA00022475"/>
    </source>
</evidence>
<dbReference type="PROSITE" id="PS50850">
    <property type="entry name" value="MFS"/>
    <property type="match status" value="1"/>
</dbReference>
<dbReference type="PANTHER" id="PTHR43124:SF3">
    <property type="entry name" value="CHLORAMPHENICOL EFFLUX PUMP RV0191"/>
    <property type="match status" value="1"/>
</dbReference>
<keyword evidence="3 6" id="KW-0812">Transmembrane</keyword>
<evidence type="ECO:0000256" key="3">
    <source>
        <dbReference type="ARBA" id="ARBA00022692"/>
    </source>
</evidence>
<evidence type="ECO:0000313" key="9">
    <source>
        <dbReference type="Proteomes" id="UP001204746"/>
    </source>
</evidence>
<evidence type="ECO:0000259" key="7">
    <source>
        <dbReference type="PROSITE" id="PS50850"/>
    </source>
</evidence>
<organism evidence="8 9">
    <name type="scientific">Streptomyces rugosispiralis</name>
    <dbReference type="NCBI Taxonomy" id="2967341"/>
    <lineage>
        <taxon>Bacteria</taxon>
        <taxon>Bacillati</taxon>
        <taxon>Actinomycetota</taxon>
        <taxon>Actinomycetes</taxon>
        <taxon>Kitasatosporales</taxon>
        <taxon>Streptomycetaceae</taxon>
        <taxon>Streptomyces</taxon>
    </lineage>
</organism>
<dbReference type="Gene3D" id="1.20.1250.20">
    <property type="entry name" value="MFS general substrate transporter like domains"/>
    <property type="match status" value="1"/>
</dbReference>